<keyword evidence="1" id="KW-0805">Transcription regulation</keyword>
<evidence type="ECO:0000313" key="7">
    <source>
        <dbReference type="Proteomes" id="UP000219331"/>
    </source>
</evidence>
<protein>
    <submittedName>
        <fullName evidence="6">Transcriptional regulator, AraC family</fullName>
    </submittedName>
</protein>
<dbReference type="PROSITE" id="PS01124">
    <property type="entry name" value="HTH_ARAC_FAMILY_2"/>
    <property type="match status" value="1"/>
</dbReference>
<dbReference type="Pfam" id="PF12833">
    <property type="entry name" value="HTH_18"/>
    <property type="match status" value="1"/>
</dbReference>
<reference evidence="6 7" key="1">
    <citation type="submission" date="2017-08" db="EMBL/GenBank/DDBJ databases">
        <authorList>
            <person name="de Groot N.N."/>
        </authorList>
    </citation>
    <scope>NUCLEOTIDE SEQUENCE [LARGE SCALE GENOMIC DNA]</scope>
    <source>
        <strain evidence="6 7">USBA 352</strain>
    </source>
</reference>
<dbReference type="InterPro" id="IPR014710">
    <property type="entry name" value="RmlC-like_jellyroll"/>
</dbReference>
<evidence type="ECO:0000256" key="4">
    <source>
        <dbReference type="ARBA" id="ARBA00023163"/>
    </source>
</evidence>
<dbReference type="PROSITE" id="PS00041">
    <property type="entry name" value="HTH_ARAC_FAMILY_1"/>
    <property type="match status" value="1"/>
</dbReference>
<keyword evidence="2" id="KW-0238">DNA-binding</keyword>
<name>A0A285R502_9HYPH</name>
<evidence type="ECO:0000256" key="1">
    <source>
        <dbReference type="ARBA" id="ARBA00023015"/>
    </source>
</evidence>
<dbReference type="InterPro" id="IPR011051">
    <property type="entry name" value="RmlC_Cupin_sf"/>
</dbReference>
<feature type="domain" description="HTH araC/xylS-type" evidence="5">
    <location>
        <begin position="177"/>
        <end position="277"/>
    </location>
</feature>
<evidence type="ECO:0000256" key="2">
    <source>
        <dbReference type="ARBA" id="ARBA00023125"/>
    </source>
</evidence>
<dbReference type="PRINTS" id="PR00032">
    <property type="entry name" value="HTHARAC"/>
</dbReference>
<dbReference type="InterPro" id="IPR003313">
    <property type="entry name" value="AraC-bd"/>
</dbReference>
<dbReference type="EMBL" id="OBML01000001">
    <property type="protein sequence ID" value="SOB89196.1"/>
    <property type="molecule type" value="Genomic_DNA"/>
</dbReference>
<dbReference type="CDD" id="cd06124">
    <property type="entry name" value="cupin_NimR-like_N"/>
    <property type="match status" value="1"/>
</dbReference>
<dbReference type="GO" id="GO:0003700">
    <property type="term" value="F:DNA-binding transcription factor activity"/>
    <property type="evidence" value="ECO:0007669"/>
    <property type="project" value="InterPro"/>
</dbReference>
<dbReference type="Proteomes" id="UP000219331">
    <property type="component" value="Unassembled WGS sequence"/>
</dbReference>
<dbReference type="GO" id="GO:0043565">
    <property type="term" value="F:sequence-specific DNA binding"/>
    <property type="evidence" value="ECO:0007669"/>
    <property type="project" value="InterPro"/>
</dbReference>
<dbReference type="InterPro" id="IPR018062">
    <property type="entry name" value="HTH_AraC-typ_CS"/>
</dbReference>
<dbReference type="Gene3D" id="1.10.10.60">
    <property type="entry name" value="Homeodomain-like"/>
    <property type="match status" value="2"/>
</dbReference>
<dbReference type="InterPro" id="IPR020449">
    <property type="entry name" value="Tscrpt_reg_AraC-type_HTH"/>
</dbReference>
<keyword evidence="4" id="KW-0804">Transcription</keyword>
<dbReference type="Pfam" id="PF02311">
    <property type="entry name" value="AraC_binding"/>
    <property type="match status" value="1"/>
</dbReference>
<dbReference type="PANTHER" id="PTHR11019:SF199">
    <property type="entry name" value="HTH-TYPE TRANSCRIPTIONAL REGULATOR NIMR"/>
    <property type="match status" value="1"/>
</dbReference>
<gene>
    <name evidence="6" type="ORF">SAMN05421512_101104</name>
</gene>
<organism evidence="6 7">
    <name type="scientific">Stappia indica</name>
    <dbReference type="NCBI Taxonomy" id="538381"/>
    <lineage>
        <taxon>Bacteria</taxon>
        <taxon>Pseudomonadati</taxon>
        <taxon>Pseudomonadota</taxon>
        <taxon>Alphaproteobacteria</taxon>
        <taxon>Hyphomicrobiales</taxon>
        <taxon>Stappiaceae</taxon>
        <taxon>Stappia</taxon>
    </lineage>
</organism>
<evidence type="ECO:0000313" key="6">
    <source>
        <dbReference type="EMBL" id="SOB89196.1"/>
    </source>
</evidence>
<dbReference type="AlphaFoldDB" id="A0A285R502"/>
<dbReference type="InterPro" id="IPR018060">
    <property type="entry name" value="HTH_AraC"/>
</dbReference>
<dbReference type="PANTHER" id="PTHR11019">
    <property type="entry name" value="HTH-TYPE TRANSCRIPTIONAL REGULATOR NIMR"/>
    <property type="match status" value="1"/>
</dbReference>
<sequence>MPASRPGLYAGSRSSDIGDPVIHPLRLNKFPEEHPDPIISFVGTEPPGAVTKPHMHERAQLFHILRGSVTVVTQGGSFVVPPERAIFIPPGIVHHSNYHTETDVRFLYMRPDGLPTMPETPFVVHVTPLLRELILAFMGSAPDYDPGSPTGRLAAVLVDQIAASRVAPLHLPIPEEPRLREAIRPLIEDPAAELSAGDLAARANLSLRSFERHFPAQTGLSFRAWRQQAKLMKAVEWLSQGLSVGEVSDRLGYEGPSAFVASFKKSFGVTPGRYFGD</sequence>
<dbReference type="STRING" id="538381.GCA_001696535_01186"/>
<proteinExistence type="predicted"/>
<dbReference type="SUPFAM" id="SSF46689">
    <property type="entry name" value="Homeodomain-like"/>
    <property type="match status" value="1"/>
</dbReference>
<evidence type="ECO:0000259" key="5">
    <source>
        <dbReference type="PROSITE" id="PS01124"/>
    </source>
</evidence>
<keyword evidence="3" id="KW-0010">Activator</keyword>
<dbReference type="SMART" id="SM00342">
    <property type="entry name" value="HTH_ARAC"/>
    <property type="match status" value="1"/>
</dbReference>
<accession>A0A285R502</accession>
<evidence type="ECO:0000256" key="3">
    <source>
        <dbReference type="ARBA" id="ARBA00023159"/>
    </source>
</evidence>
<dbReference type="SUPFAM" id="SSF51182">
    <property type="entry name" value="RmlC-like cupins"/>
    <property type="match status" value="1"/>
</dbReference>
<keyword evidence="7" id="KW-1185">Reference proteome</keyword>
<dbReference type="InterPro" id="IPR009057">
    <property type="entry name" value="Homeodomain-like_sf"/>
</dbReference>
<dbReference type="Gene3D" id="2.60.120.10">
    <property type="entry name" value="Jelly Rolls"/>
    <property type="match status" value="1"/>
</dbReference>